<dbReference type="GO" id="GO:0031419">
    <property type="term" value="F:cobalamin binding"/>
    <property type="evidence" value="ECO:0007669"/>
    <property type="project" value="InterPro"/>
</dbReference>
<dbReference type="SMART" id="SM00422">
    <property type="entry name" value="HTH_MERR"/>
    <property type="match status" value="1"/>
</dbReference>
<dbReference type="CDD" id="cd01104">
    <property type="entry name" value="HTH_MlrA-CarA"/>
    <property type="match status" value="1"/>
</dbReference>
<dbReference type="InterPro" id="IPR000551">
    <property type="entry name" value="MerR-type_HTH_dom"/>
</dbReference>
<dbReference type="InterPro" id="IPR036724">
    <property type="entry name" value="Cobalamin-bd_sf"/>
</dbReference>
<dbReference type="EMBL" id="JAHESF010000002">
    <property type="protein sequence ID" value="MBT1695806.1"/>
    <property type="molecule type" value="Genomic_DNA"/>
</dbReference>
<feature type="domain" description="HTH merR-type" evidence="4">
    <location>
        <begin position="3"/>
        <end position="72"/>
    </location>
</feature>
<organism evidence="5 6">
    <name type="scientific">Chryseosolibacter histidini</name>
    <dbReference type="NCBI Taxonomy" id="2782349"/>
    <lineage>
        <taxon>Bacteria</taxon>
        <taxon>Pseudomonadati</taxon>
        <taxon>Bacteroidota</taxon>
        <taxon>Cytophagia</taxon>
        <taxon>Cytophagales</taxon>
        <taxon>Chryseotaleaceae</taxon>
        <taxon>Chryseosolibacter</taxon>
    </lineage>
</organism>
<dbReference type="SUPFAM" id="SSF52242">
    <property type="entry name" value="Cobalamin (vitamin B12)-binding domain"/>
    <property type="match status" value="1"/>
</dbReference>
<evidence type="ECO:0000256" key="1">
    <source>
        <dbReference type="ARBA" id="ARBA00023015"/>
    </source>
</evidence>
<name>A0AAP2DG83_9BACT</name>
<evidence type="ECO:0000256" key="2">
    <source>
        <dbReference type="ARBA" id="ARBA00023125"/>
    </source>
</evidence>
<reference evidence="5 6" key="1">
    <citation type="submission" date="2021-05" db="EMBL/GenBank/DDBJ databases">
        <title>A Polyphasic approach of four new species of the genus Ohtaekwangia: Ohtaekwangia histidinii sp. nov., Ohtaekwangia cretensis sp. nov., Ohtaekwangia indiensis sp. nov., Ohtaekwangia reichenbachii sp. nov. from diverse environment.</title>
        <authorList>
            <person name="Octaviana S."/>
        </authorList>
    </citation>
    <scope>NUCLEOTIDE SEQUENCE [LARGE SCALE GENOMIC DNA]</scope>
    <source>
        <strain evidence="5 6">PWU4</strain>
    </source>
</reference>
<dbReference type="InterPro" id="IPR047057">
    <property type="entry name" value="MerR_fam"/>
</dbReference>
<keyword evidence="3" id="KW-0804">Transcription</keyword>
<accession>A0AAP2DG83</accession>
<dbReference type="PANTHER" id="PTHR30204:SF67">
    <property type="entry name" value="HTH-TYPE TRANSCRIPTIONAL REGULATOR MLRA-RELATED"/>
    <property type="match status" value="1"/>
</dbReference>
<sequence length="288" mass="32906">MGNYSIKDLEKLSGIKAHTIRIWEKRHRLIEPQRSSTNIRSYSDNDLKKIINVSMLNASGMKISRIAGMSDEEIRQKITELSRTQNEAEVHINDLVAGMVELDEEKFERTLSGFVLRFGFEQTVTSIIYPFLEKIGILWQTQHITPAQEHFISNLIRQKMIVAIDALPIAPITARRALLFLPDHELHEIGLLFAHYRIRKAGWRTFYLGQAVPYGDLKSIYKVHKPDMLVTAFVSAMTGESLKRYINSLAADFSNSTIVLTGFQVQQYKPHHQHVHVLTSIAGLDLLI</sequence>
<dbReference type="GO" id="GO:0003700">
    <property type="term" value="F:DNA-binding transcription factor activity"/>
    <property type="evidence" value="ECO:0007669"/>
    <property type="project" value="InterPro"/>
</dbReference>
<keyword evidence="1" id="KW-0805">Transcription regulation</keyword>
<proteinExistence type="predicted"/>
<dbReference type="RefSeq" id="WP_254160491.1">
    <property type="nucleotide sequence ID" value="NZ_JAHESF010000002.1"/>
</dbReference>
<keyword evidence="2" id="KW-0238">DNA-binding</keyword>
<evidence type="ECO:0000256" key="3">
    <source>
        <dbReference type="ARBA" id="ARBA00023163"/>
    </source>
</evidence>
<evidence type="ECO:0000313" key="5">
    <source>
        <dbReference type="EMBL" id="MBT1695806.1"/>
    </source>
</evidence>
<protein>
    <submittedName>
        <fullName evidence="5">MerR family transcriptional regulator</fullName>
    </submittedName>
</protein>
<comment type="caution">
    <text evidence="5">The sequence shown here is derived from an EMBL/GenBank/DDBJ whole genome shotgun (WGS) entry which is preliminary data.</text>
</comment>
<dbReference type="AlphaFoldDB" id="A0AAP2DG83"/>
<dbReference type="PANTHER" id="PTHR30204">
    <property type="entry name" value="REDOX-CYCLING DRUG-SENSING TRANSCRIPTIONAL ACTIVATOR SOXR"/>
    <property type="match status" value="1"/>
</dbReference>
<dbReference type="Pfam" id="PF02607">
    <property type="entry name" value="B12-binding_2"/>
    <property type="match status" value="1"/>
</dbReference>
<dbReference type="InterPro" id="IPR009061">
    <property type="entry name" value="DNA-bd_dom_put_sf"/>
</dbReference>
<dbReference type="PROSITE" id="PS50937">
    <property type="entry name" value="HTH_MERR_2"/>
    <property type="match status" value="1"/>
</dbReference>
<dbReference type="Gene3D" id="1.10.1660.10">
    <property type="match status" value="1"/>
</dbReference>
<keyword evidence="6" id="KW-1185">Reference proteome</keyword>
<dbReference type="Gene3D" id="1.10.1240.10">
    <property type="entry name" value="Methionine synthase domain"/>
    <property type="match status" value="1"/>
</dbReference>
<dbReference type="SUPFAM" id="SSF46955">
    <property type="entry name" value="Putative DNA-binding domain"/>
    <property type="match status" value="1"/>
</dbReference>
<evidence type="ECO:0000259" key="4">
    <source>
        <dbReference type="PROSITE" id="PS50937"/>
    </source>
</evidence>
<evidence type="ECO:0000313" key="6">
    <source>
        <dbReference type="Proteomes" id="UP001319200"/>
    </source>
</evidence>
<dbReference type="Gene3D" id="3.40.50.280">
    <property type="entry name" value="Cobalamin-binding domain"/>
    <property type="match status" value="1"/>
</dbReference>
<dbReference type="InterPro" id="IPR036594">
    <property type="entry name" value="Meth_synthase_dom"/>
</dbReference>
<dbReference type="InterPro" id="IPR003759">
    <property type="entry name" value="Cbl-bd_cap"/>
</dbReference>
<dbReference type="GO" id="GO:0003677">
    <property type="term" value="F:DNA binding"/>
    <property type="evidence" value="ECO:0007669"/>
    <property type="project" value="UniProtKB-KW"/>
</dbReference>
<gene>
    <name evidence="5" type="ORF">KK083_02880</name>
</gene>
<dbReference type="Pfam" id="PF13411">
    <property type="entry name" value="MerR_1"/>
    <property type="match status" value="1"/>
</dbReference>
<dbReference type="GO" id="GO:0046872">
    <property type="term" value="F:metal ion binding"/>
    <property type="evidence" value="ECO:0007669"/>
    <property type="project" value="InterPro"/>
</dbReference>
<dbReference type="Proteomes" id="UP001319200">
    <property type="component" value="Unassembled WGS sequence"/>
</dbReference>